<evidence type="ECO:0000313" key="1">
    <source>
        <dbReference type="EMBL" id="MBX34733.1"/>
    </source>
</evidence>
<accession>A0A2P2MWX8</accession>
<protein>
    <submittedName>
        <fullName evidence="1">Uncharacterized protein</fullName>
    </submittedName>
</protein>
<proteinExistence type="predicted"/>
<reference evidence="1" key="1">
    <citation type="submission" date="2018-02" db="EMBL/GenBank/DDBJ databases">
        <title>Rhizophora mucronata_Transcriptome.</title>
        <authorList>
            <person name="Meera S.P."/>
            <person name="Sreeshan A."/>
            <person name="Augustine A."/>
        </authorList>
    </citation>
    <scope>NUCLEOTIDE SEQUENCE</scope>
    <source>
        <tissue evidence="1">Leaf</tissue>
    </source>
</reference>
<name>A0A2P2MWX8_RHIMU</name>
<sequence length="35" mass="4013">MQADLNLKRKGVPHFSLVALQLLWKSHPPSPLHRP</sequence>
<organism evidence="1">
    <name type="scientific">Rhizophora mucronata</name>
    <name type="common">Asiatic mangrove</name>
    <dbReference type="NCBI Taxonomy" id="61149"/>
    <lineage>
        <taxon>Eukaryota</taxon>
        <taxon>Viridiplantae</taxon>
        <taxon>Streptophyta</taxon>
        <taxon>Embryophyta</taxon>
        <taxon>Tracheophyta</taxon>
        <taxon>Spermatophyta</taxon>
        <taxon>Magnoliopsida</taxon>
        <taxon>eudicotyledons</taxon>
        <taxon>Gunneridae</taxon>
        <taxon>Pentapetalae</taxon>
        <taxon>rosids</taxon>
        <taxon>fabids</taxon>
        <taxon>Malpighiales</taxon>
        <taxon>Rhizophoraceae</taxon>
        <taxon>Rhizophora</taxon>
    </lineage>
</organism>
<dbReference type="EMBL" id="GGEC01054249">
    <property type="protein sequence ID" value="MBX34733.1"/>
    <property type="molecule type" value="Transcribed_RNA"/>
</dbReference>
<dbReference type="AlphaFoldDB" id="A0A2P2MWX8"/>